<reference evidence="2" key="1">
    <citation type="submission" date="2017-09" db="EMBL/GenBank/DDBJ databases">
        <title>Depth-based differentiation of microbial function through sediment-hosted aquifers and enrichment of novel symbionts in the deep terrestrial subsurface.</title>
        <authorList>
            <person name="Probst A.J."/>
            <person name="Ladd B."/>
            <person name="Jarett J.K."/>
            <person name="Geller-Mcgrath D.E."/>
            <person name="Sieber C.M.K."/>
            <person name="Emerson J.B."/>
            <person name="Anantharaman K."/>
            <person name="Thomas B.C."/>
            <person name="Malmstrom R."/>
            <person name="Stieglmeier M."/>
            <person name="Klingl A."/>
            <person name="Woyke T."/>
            <person name="Ryan C.M."/>
            <person name="Banfield J.F."/>
        </authorList>
    </citation>
    <scope>NUCLEOTIDE SEQUENCE [LARGE SCALE GENOMIC DNA]</scope>
</reference>
<sequence>MRKQYHFKPSINGFYAWDVDKLATKSKNLPHIVVPLDVIKELDENYWFQGPKPTCRAIVDHMHLIEETDLKYPIILSANGRVMDGMHRVAKALLQGHTEIKVVQFVIDPEPDYVDVKEEDLPY</sequence>
<evidence type="ECO:0000313" key="1">
    <source>
        <dbReference type="EMBL" id="PIZ62126.1"/>
    </source>
</evidence>
<organism evidence="1 2">
    <name type="scientific">Candidatus Roizmanbacteria bacterium CG_4_10_14_0_2_um_filter_39_13</name>
    <dbReference type="NCBI Taxonomy" id="1974825"/>
    <lineage>
        <taxon>Bacteria</taxon>
        <taxon>Candidatus Roizmaniibacteriota</taxon>
    </lineage>
</organism>
<gene>
    <name evidence="1" type="ORF">COY16_05145</name>
</gene>
<accession>A0A2M7TWB1</accession>
<evidence type="ECO:0008006" key="3">
    <source>
        <dbReference type="Google" id="ProtNLM"/>
    </source>
</evidence>
<evidence type="ECO:0000313" key="2">
    <source>
        <dbReference type="Proteomes" id="UP000228503"/>
    </source>
</evidence>
<proteinExistence type="predicted"/>
<comment type="caution">
    <text evidence="1">The sequence shown here is derived from an EMBL/GenBank/DDBJ whole genome shotgun (WGS) entry which is preliminary data.</text>
</comment>
<dbReference type="AlphaFoldDB" id="A0A2M7TWB1"/>
<dbReference type="Proteomes" id="UP000228503">
    <property type="component" value="Unassembled WGS sequence"/>
</dbReference>
<name>A0A2M7TWB1_9BACT</name>
<dbReference type="EMBL" id="PFOB01000065">
    <property type="protein sequence ID" value="PIZ62126.1"/>
    <property type="molecule type" value="Genomic_DNA"/>
</dbReference>
<protein>
    <recommendedName>
        <fullName evidence="3">Chromosome partitioning protein ParB</fullName>
    </recommendedName>
</protein>